<dbReference type="Proteomes" id="UP000015102">
    <property type="component" value="Unassembled WGS sequence"/>
</dbReference>
<sequence length="32" mass="3869">MILLRAYCVKSCHIKSTYPPKKRIWTKKFLQS</sequence>
<reference evidence="1" key="2">
    <citation type="submission" date="2015-06" db="UniProtKB">
        <authorList>
            <consortium name="EnsemblMetazoa"/>
        </authorList>
    </citation>
    <scope>IDENTIFICATION</scope>
</reference>
<reference evidence="2" key="1">
    <citation type="submission" date="2013-02" db="EMBL/GenBank/DDBJ databases">
        <authorList>
            <person name="Hughes D."/>
        </authorList>
    </citation>
    <scope>NUCLEOTIDE SEQUENCE</scope>
    <source>
        <strain>Durham</strain>
        <strain evidence="2">NC isolate 2 -- Noor lab</strain>
    </source>
</reference>
<dbReference type="EMBL" id="CAQQ02043042">
    <property type="status" value="NOT_ANNOTATED_CDS"/>
    <property type="molecule type" value="Genomic_DNA"/>
</dbReference>
<evidence type="ECO:0000313" key="2">
    <source>
        <dbReference type="Proteomes" id="UP000015102"/>
    </source>
</evidence>
<name>T1H2X6_MEGSC</name>
<protein>
    <submittedName>
        <fullName evidence="1">Uncharacterized protein</fullName>
    </submittedName>
</protein>
<dbReference type="EMBL" id="CAQQ02043041">
    <property type="status" value="NOT_ANNOTATED_CDS"/>
    <property type="molecule type" value="Genomic_DNA"/>
</dbReference>
<accession>T1H2X6</accession>
<proteinExistence type="predicted"/>
<dbReference type="HOGENOM" id="CLU_3392740_0_0_1"/>
<organism evidence="1 2">
    <name type="scientific">Megaselia scalaris</name>
    <name type="common">Humpbacked fly</name>
    <name type="synonym">Phora scalaris</name>
    <dbReference type="NCBI Taxonomy" id="36166"/>
    <lineage>
        <taxon>Eukaryota</taxon>
        <taxon>Metazoa</taxon>
        <taxon>Ecdysozoa</taxon>
        <taxon>Arthropoda</taxon>
        <taxon>Hexapoda</taxon>
        <taxon>Insecta</taxon>
        <taxon>Pterygota</taxon>
        <taxon>Neoptera</taxon>
        <taxon>Endopterygota</taxon>
        <taxon>Diptera</taxon>
        <taxon>Brachycera</taxon>
        <taxon>Muscomorpha</taxon>
        <taxon>Platypezoidea</taxon>
        <taxon>Phoridae</taxon>
        <taxon>Megaseliini</taxon>
        <taxon>Megaselia</taxon>
    </lineage>
</organism>
<keyword evidence="2" id="KW-1185">Reference proteome</keyword>
<dbReference type="AlphaFoldDB" id="T1H2X6"/>
<evidence type="ECO:0000313" key="1">
    <source>
        <dbReference type="EnsemblMetazoa" id="MESCA010582-PA"/>
    </source>
</evidence>
<dbReference type="EnsemblMetazoa" id="MESCA010582-RA">
    <property type="protein sequence ID" value="MESCA010582-PA"/>
    <property type="gene ID" value="MESCA010582"/>
</dbReference>